<keyword evidence="4" id="KW-1185">Reference proteome</keyword>
<dbReference type="Proteomes" id="UP000317422">
    <property type="component" value="Unassembled WGS sequence"/>
</dbReference>
<keyword evidence="2" id="KW-1133">Transmembrane helix</keyword>
<protein>
    <submittedName>
        <fullName evidence="3">Uncharacterized protein DUF4307</fullName>
    </submittedName>
</protein>
<proteinExistence type="predicted"/>
<evidence type="ECO:0000313" key="4">
    <source>
        <dbReference type="Proteomes" id="UP000317422"/>
    </source>
</evidence>
<dbReference type="EMBL" id="VFQC01000001">
    <property type="protein sequence ID" value="TQN32893.1"/>
    <property type="molecule type" value="Genomic_DNA"/>
</dbReference>
<name>A0A543NM50_9ACTN</name>
<dbReference type="InterPro" id="IPR025443">
    <property type="entry name" value="DUF4307"/>
</dbReference>
<accession>A0A543NM50</accession>
<feature type="region of interest" description="Disordered" evidence="1">
    <location>
        <begin position="1"/>
        <end position="21"/>
    </location>
</feature>
<reference evidence="3 4" key="1">
    <citation type="submission" date="2019-06" db="EMBL/GenBank/DDBJ databases">
        <title>Sequencing the genomes of 1000 actinobacteria strains.</title>
        <authorList>
            <person name="Klenk H.-P."/>
        </authorList>
    </citation>
    <scope>NUCLEOTIDE SEQUENCE [LARGE SCALE GENOMIC DNA]</scope>
    <source>
        <strain evidence="3 4">DSM 45015</strain>
    </source>
</reference>
<evidence type="ECO:0000256" key="1">
    <source>
        <dbReference type="SAM" id="MobiDB-lite"/>
    </source>
</evidence>
<dbReference type="RefSeq" id="WP_141924336.1">
    <property type="nucleotide sequence ID" value="NZ_VFQC01000001.1"/>
</dbReference>
<feature type="compositionally biased region" description="Polar residues" evidence="1">
    <location>
        <begin position="1"/>
        <end position="15"/>
    </location>
</feature>
<feature type="transmembrane region" description="Helical" evidence="2">
    <location>
        <begin position="27"/>
        <end position="47"/>
    </location>
</feature>
<keyword evidence="2" id="KW-0812">Transmembrane</keyword>
<organism evidence="3 4">
    <name type="scientific">Haloactinospora alba</name>
    <dbReference type="NCBI Taxonomy" id="405555"/>
    <lineage>
        <taxon>Bacteria</taxon>
        <taxon>Bacillati</taxon>
        <taxon>Actinomycetota</taxon>
        <taxon>Actinomycetes</taxon>
        <taxon>Streptosporangiales</taxon>
        <taxon>Nocardiopsidaceae</taxon>
        <taxon>Haloactinospora</taxon>
    </lineage>
</organism>
<evidence type="ECO:0000313" key="3">
    <source>
        <dbReference type="EMBL" id="TQN32893.1"/>
    </source>
</evidence>
<dbReference type="OrthoDB" id="3430175at2"/>
<gene>
    <name evidence="3" type="ORF">FHX37_2880</name>
</gene>
<dbReference type="Pfam" id="PF14155">
    <property type="entry name" value="DUF4307"/>
    <property type="match status" value="1"/>
</dbReference>
<dbReference type="AlphaFoldDB" id="A0A543NM50"/>
<evidence type="ECO:0000256" key="2">
    <source>
        <dbReference type="SAM" id="Phobius"/>
    </source>
</evidence>
<comment type="caution">
    <text evidence="3">The sequence shown here is derived from an EMBL/GenBank/DDBJ whole genome shotgun (WGS) entry which is preliminary data.</text>
</comment>
<keyword evidence="2" id="KW-0472">Membrane</keyword>
<sequence length="137" mass="14096">MPDSPSASAPRSGTTPEGGRSQGKRPVLFIIGVLVAIVFTVGWGLALRSYGGSGTGVSTQTVAWKVVSDQEASITFQVSGDSPVSCLIKASDAQHVDVGQTEVDVAADDRNVTATVETVREASTVEVASCREQGSAK</sequence>